<dbReference type="InterPro" id="IPR027417">
    <property type="entry name" value="P-loop_NTPase"/>
</dbReference>
<evidence type="ECO:0000256" key="10">
    <source>
        <dbReference type="SAM" id="Coils"/>
    </source>
</evidence>
<dbReference type="GO" id="GO:0005829">
    <property type="term" value="C:cytosol"/>
    <property type="evidence" value="ECO:0007669"/>
    <property type="project" value="TreeGrafter"/>
</dbReference>
<dbReference type="PROSITE" id="PS51192">
    <property type="entry name" value="HELICASE_ATP_BIND_1"/>
    <property type="match status" value="1"/>
</dbReference>
<keyword evidence="2 9" id="KW-0547">Nucleotide-binding</keyword>
<dbReference type="PROSITE" id="PS51195">
    <property type="entry name" value="Q_MOTIF"/>
    <property type="match status" value="1"/>
</dbReference>
<keyword evidence="6" id="KW-0694">RNA-binding</keyword>
<dbReference type="PROSITE" id="PS51194">
    <property type="entry name" value="HELICASE_CTER"/>
    <property type="match status" value="1"/>
</dbReference>
<keyword evidence="10" id="KW-0175">Coiled coil</keyword>
<dbReference type="CDD" id="cd17947">
    <property type="entry name" value="DEADc_DDX27"/>
    <property type="match status" value="1"/>
</dbReference>
<evidence type="ECO:0000256" key="8">
    <source>
        <dbReference type="PROSITE-ProRule" id="PRU00552"/>
    </source>
</evidence>
<evidence type="ECO:0000313" key="15">
    <source>
        <dbReference type="EMBL" id="OLY82107.1"/>
    </source>
</evidence>
<dbReference type="Pfam" id="PF00271">
    <property type="entry name" value="Helicase_C"/>
    <property type="match status" value="1"/>
</dbReference>
<accession>A0A1R0GZ05</accession>
<feature type="domain" description="Helicase ATP-binding" evidence="12">
    <location>
        <begin position="283"/>
        <end position="457"/>
    </location>
</feature>
<dbReference type="InterPro" id="IPR011545">
    <property type="entry name" value="DEAD/DEAH_box_helicase_dom"/>
</dbReference>
<dbReference type="EC" id="3.6.4.13" evidence="1"/>
<feature type="domain" description="DEAD-box RNA helicase Q" evidence="14">
    <location>
        <begin position="252"/>
        <end position="280"/>
    </location>
</feature>
<evidence type="ECO:0000256" key="1">
    <source>
        <dbReference type="ARBA" id="ARBA00012552"/>
    </source>
</evidence>
<keyword evidence="3 9" id="KW-0378">Hydrolase</keyword>
<dbReference type="GO" id="GO:0003723">
    <property type="term" value="F:RNA binding"/>
    <property type="evidence" value="ECO:0007669"/>
    <property type="project" value="UniProtKB-KW"/>
</dbReference>
<evidence type="ECO:0000256" key="4">
    <source>
        <dbReference type="ARBA" id="ARBA00022806"/>
    </source>
</evidence>
<dbReference type="InterPro" id="IPR014001">
    <property type="entry name" value="Helicase_ATP-bd"/>
</dbReference>
<reference evidence="15 16" key="1">
    <citation type="journal article" date="2016" name="Mol. Biol. Evol.">
        <title>Genome-Wide Survey of Gut Fungi (Harpellales) Reveals the First Horizontally Transferred Ubiquitin Gene from a Mosquito Host.</title>
        <authorList>
            <person name="Wang Y."/>
            <person name="White M.M."/>
            <person name="Kvist S."/>
            <person name="Moncalvo J.M."/>
        </authorList>
    </citation>
    <scope>NUCLEOTIDE SEQUENCE [LARGE SCALE GENOMIC DNA]</scope>
    <source>
        <strain evidence="15 16">ALG-7-W6</strain>
    </source>
</reference>
<feature type="region of interest" description="Disordered" evidence="11">
    <location>
        <begin position="79"/>
        <end position="232"/>
    </location>
</feature>
<feature type="compositionally biased region" description="Basic and acidic residues" evidence="11">
    <location>
        <begin position="132"/>
        <end position="143"/>
    </location>
</feature>
<organism evidence="15 16">
    <name type="scientific">Smittium mucronatum</name>
    <dbReference type="NCBI Taxonomy" id="133383"/>
    <lineage>
        <taxon>Eukaryota</taxon>
        <taxon>Fungi</taxon>
        <taxon>Fungi incertae sedis</taxon>
        <taxon>Zoopagomycota</taxon>
        <taxon>Kickxellomycotina</taxon>
        <taxon>Harpellomycetes</taxon>
        <taxon>Harpellales</taxon>
        <taxon>Legeriomycetaceae</taxon>
        <taxon>Smittium</taxon>
    </lineage>
</organism>
<evidence type="ECO:0000256" key="5">
    <source>
        <dbReference type="ARBA" id="ARBA00022840"/>
    </source>
</evidence>
<dbReference type="PANTHER" id="PTHR47959">
    <property type="entry name" value="ATP-DEPENDENT RNA HELICASE RHLE-RELATED"/>
    <property type="match status" value="1"/>
</dbReference>
<proteinExistence type="inferred from homology"/>
<comment type="catalytic activity">
    <reaction evidence="7">
        <text>ATP + H2O = ADP + phosphate + H(+)</text>
        <dbReference type="Rhea" id="RHEA:13065"/>
        <dbReference type="ChEBI" id="CHEBI:15377"/>
        <dbReference type="ChEBI" id="CHEBI:15378"/>
        <dbReference type="ChEBI" id="CHEBI:30616"/>
        <dbReference type="ChEBI" id="CHEBI:43474"/>
        <dbReference type="ChEBI" id="CHEBI:456216"/>
        <dbReference type="EC" id="3.6.4.13"/>
    </reaction>
</comment>
<dbReference type="GO" id="GO:0005524">
    <property type="term" value="F:ATP binding"/>
    <property type="evidence" value="ECO:0007669"/>
    <property type="project" value="UniProtKB-KW"/>
</dbReference>
<dbReference type="STRING" id="133383.A0A1R0GZ05"/>
<dbReference type="GO" id="GO:0003724">
    <property type="term" value="F:RNA helicase activity"/>
    <property type="evidence" value="ECO:0007669"/>
    <property type="project" value="UniProtKB-EC"/>
</dbReference>
<feature type="compositionally biased region" description="Low complexity" evidence="11">
    <location>
        <begin position="161"/>
        <end position="175"/>
    </location>
</feature>
<evidence type="ECO:0000256" key="9">
    <source>
        <dbReference type="RuleBase" id="RU000492"/>
    </source>
</evidence>
<comment type="similarity">
    <text evidence="9">Belongs to the DEAD box helicase family.</text>
</comment>
<evidence type="ECO:0000259" key="13">
    <source>
        <dbReference type="PROSITE" id="PS51194"/>
    </source>
</evidence>
<dbReference type="SMART" id="SM00490">
    <property type="entry name" value="HELICc"/>
    <property type="match status" value="1"/>
</dbReference>
<dbReference type="GO" id="GO:0016787">
    <property type="term" value="F:hydrolase activity"/>
    <property type="evidence" value="ECO:0007669"/>
    <property type="project" value="UniProtKB-KW"/>
</dbReference>
<dbReference type="Proteomes" id="UP000187455">
    <property type="component" value="Unassembled WGS sequence"/>
</dbReference>
<feature type="short sequence motif" description="Q motif" evidence="8">
    <location>
        <begin position="252"/>
        <end position="280"/>
    </location>
</feature>
<dbReference type="PANTHER" id="PTHR47959:SF1">
    <property type="entry name" value="ATP-DEPENDENT RNA HELICASE DBPA"/>
    <property type="match status" value="1"/>
</dbReference>
<evidence type="ECO:0000256" key="6">
    <source>
        <dbReference type="ARBA" id="ARBA00022884"/>
    </source>
</evidence>
<dbReference type="OrthoDB" id="10259843at2759"/>
<dbReference type="Gene3D" id="3.40.50.300">
    <property type="entry name" value="P-loop containing nucleotide triphosphate hydrolases"/>
    <property type="match status" value="2"/>
</dbReference>
<protein>
    <recommendedName>
        <fullName evidence="1">RNA helicase</fullName>
        <ecNumber evidence="1">3.6.4.13</ecNumber>
    </recommendedName>
</protein>
<evidence type="ECO:0000256" key="7">
    <source>
        <dbReference type="ARBA" id="ARBA00047984"/>
    </source>
</evidence>
<evidence type="ECO:0000259" key="14">
    <source>
        <dbReference type="PROSITE" id="PS51195"/>
    </source>
</evidence>
<dbReference type="Pfam" id="PF00270">
    <property type="entry name" value="DEAD"/>
    <property type="match status" value="1"/>
</dbReference>
<name>A0A1R0GZ05_9FUNG</name>
<dbReference type="AlphaFoldDB" id="A0A1R0GZ05"/>
<dbReference type="InterPro" id="IPR014014">
    <property type="entry name" value="RNA_helicase_DEAD_Q_motif"/>
</dbReference>
<sequence length="713" mass="80417">MAKNSDFVMTINDDDAVETYEDTVAPPIKSKKGKKSKPNLDLNTENVTEPEIDPSFNIDLEVDALDIVPQSMDFSLARASLAGRSTNSKKRTVDDFIAQKRRENKKVKAASKNDAEDSMNKPILDTEPSSESADHISPAKDETQVNENINQDKLSAEKDNSVNNDNSNSDSGSSSDSDDYSDSDDNEPHLSTTDLDLNTRLKTKVKKNLNDNDSDSDSESEIDQEEEARKKEFFSQDDELEDLVDDKSDEPVSFTNMNLSRPIMKGLSSLGFVAPTPIQAKTIPIGLMGKDICGSAVTGSGKTVAFLVPILERLLFRPTKVPLTRVLILAPTRELAMQCHNVAVKLCAFTDIRTSLIVGGLSIKVQESELRERPDIVIATPGRLIDHARNSASFTLDHIEILIMDEADRMLEDGFKEELTEIVNYCPKNRQTMLFSATMTDNINDLIRMSLNRPVRLMVDPPKQTSSRLVQEFVRVRMGKEDMRPTFLTVLCKLYFRNKCIIFFRSKIAAHQFKILFGLLGMKAGELHGSMNQENRMQALESFRDGKVDFLMATDLASRGLDIKGVQTVINYNMPQTFSLYLHRVGRTARAGRSGRAVTLVGENDRKMLKEAIKSANKSEKSSVKQRVLDNNIVIKYKKKIDLLNVQVEEIMKMEKEEAKLEQVEMEVNKAENMIKFEKDIYSRPKRTWFMSEKQKMDVKKVADKEYMDKIGI</sequence>
<dbReference type="SMART" id="SM00487">
    <property type="entry name" value="DEXDc"/>
    <property type="match status" value="1"/>
</dbReference>
<dbReference type="EMBL" id="LSSL01001911">
    <property type="protein sequence ID" value="OLY82107.1"/>
    <property type="molecule type" value="Genomic_DNA"/>
</dbReference>
<gene>
    <name evidence="15" type="ORF">AYI68_g3774</name>
</gene>
<comment type="caution">
    <text evidence="15">The sequence shown here is derived from an EMBL/GenBank/DDBJ whole genome shotgun (WGS) entry which is preliminary data.</text>
</comment>
<dbReference type="PROSITE" id="PS00039">
    <property type="entry name" value="DEAD_ATP_HELICASE"/>
    <property type="match status" value="1"/>
</dbReference>
<evidence type="ECO:0000256" key="11">
    <source>
        <dbReference type="SAM" id="MobiDB-lite"/>
    </source>
</evidence>
<evidence type="ECO:0000259" key="12">
    <source>
        <dbReference type="PROSITE" id="PS51192"/>
    </source>
</evidence>
<evidence type="ECO:0000313" key="16">
    <source>
        <dbReference type="Proteomes" id="UP000187455"/>
    </source>
</evidence>
<feature type="region of interest" description="Disordered" evidence="11">
    <location>
        <begin position="26"/>
        <end position="51"/>
    </location>
</feature>
<keyword evidence="16" id="KW-1185">Reference proteome</keyword>
<dbReference type="InterPro" id="IPR001650">
    <property type="entry name" value="Helicase_C-like"/>
</dbReference>
<dbReference type="CDD" id="cd18787">
    <property type="entry name" value="SF2_C_DEAD"/>
    <property type="match status" value="1"/>
</dbReference>
<evidence type="ECO:0000256" key="3">
    <source>
        <dbReference type="ARBA" id="ARBA00022801"/>
    </source>
</evidence>
<dbReference type="InterPro" id="IPR000629">
    <property type="entry name" value="RNA-helicase_DEAD-box_CS"/>
</dbReference>
<feature type="compositionally biased region" description="Acidic residues" evidence="11">
    <location>
        <begin position="212"/>
        <end position="226"/>
    </location>
</feature>
<keyword evidence="5 9" id="KW-0067">ATP-binding</keyword>
<feature type="compositionally biased region" description="Basic and acidic residues" evidence="11">
    <location>
        <begin position="91"/>
        <end position="101"/>
    </location>
</feature>
<feature type="domain" description="Helicase C-terminal" evidence="13">
    <location>
        <begin position="490"/>
        <end position="632"/>
    </location>
</feature>
<dbReference type="SUPFAM" id="SSF52540">
    <property type="entry name" value="P-loop containing nucleoside triphosphate hydrolases"/>
    <property type="match status" value="1"/>
</dbReference>
<feature type="coiled-coil region" evidence="10">
    <location>
        <begin position="644"/>
        <end position="681"/>
    </location>
</feature>
<keyword evidence="4 9" id="KW-0347">Helicase</keyword>
<dbReference type="InterPro" id="IPR050079">
    <property type="entry name" value="DEAD_box_RNA_helicase"/>
</dbReference>
<evidence type="ECO:0000256" key="2">
    <source>
        <dbReference type="ARBA" id="ARBA00022741"/>
    </source>
</evidence>
<feature type="compositionally biased region" description="Acidic residues" evidence="11">
    <location>
        <begin position="176"/>
        <end position="185"/>
    </location>
</feature>